<accession>A0A1U7NJG3</accession>
<proteinExistence type="predicted"/>
<name>A0A1U7NJG3_9FIRM</name>
<organism evidence="1 2">
    <name type="scientific">Ileibacterium valens</name>
    <dbReference type="NCBI Taxonomy" id="1862668"/>
    <lineage>
        <taxon>Bacteria</taxon>
        <taxon>Bacillati</taxon>
        <taxon>Bacillota</taxon>
        <taxon>Erysipelotrichia</taxon>
        <taxon>Erysipelotrichales</taxon>
        <taxon>Erysipelotrichaceae</taxon>
        <taxon>Ileibacterium</taxon>
    </lineage>
</organism>
<dbReference type="GeneID" id="82201649"/>
<dbReference type="Proteomes" id="UP000186341">
    <property type="component" value="Unassembled WGS sequence"/>
</dbReference>
<evidence type="ECO:0000313" key="2">
    <source>
        <dbReference type="Proteomes" id="UP000186341"/>
    </source>
</evidence>
<dbReference type="RefSeq" id="WP_233131177.1">
    <property type="nucleotide sequence ID" value="NZ_MPJW01000005.1"/>
</dbReference>
<dbReference type="EMBL" id="MPJW01000005">
    <property type="protein sequence ID" value="OLU43417.1"/>
    <property type="molecule type" value="Genomic_DNA"/>
</dbReference>
<comment type="caution">
    <text evidence="1">The sequence shown here is derived from an EMBL/GenBank/DDBJ whole genome shotgun (WGS) entry which is preliminary data.</text>
</comment>
<keyword evidence="2" id="KW-1185">Reference proteome</keyword>
<protein>
    <submittedName>
        <fullName evidence="1">Uncharacterized protein</fullName>
    </submittedName>
</protein>
<gene>
    <name evidence="1" type="ORF">BO222_00075</name>
</gene>
<reference evidence="1 2" key="1">
    <citation type="submission" date="2016-11" db="EMBL/GenBank/DDBJ databases">
        <title>Description of two novel members of the family Erysipelotrichaceae: Ileibacterium lipovorans gen. nov., sp. nov. and Dubosiella newyorkensis, gen. nov., sp. nov.</title>
        <authorList>
            <person name="Cox L.M."/>
            <person name="Sohn J."/>
            <person name="Tyrrell K.L."/>
            <person name="Citron D.M."/>
            <person name="Lawson P.A."/>
            <person name="Patel N.B."/>
            <person name="Iizumi T."/>
            <person name="Perez-Perez G.I."/>
            <person name="Goldstein E.J."/>
            <person name="Blaser M.J."/>
        </authorList>
    </citation>
    <scope>NUCLEOTIDE SEQUENCE [LARGE SCALE GENOMIC DNA]</scope>
    <source>
        <strain evidence="1 2">NYU-BL-A3</strain>
    </source>
</reference>
<feature type="non-terminal residue" evidence="1">
    <location>
        <position position="1"/>
    </location>
</feature>
<dbReference type="AlphaFoldDB" id="A0A1U7NJG3"/>
<evidence type="ECO:0000313" key="1">
    <source>
        <dbReference type="EMBL" id="OLU43417.1"/>
    </source>
</evidence>
<sequence length="125" mass="14581">NYRRQYSIQVLYGAKMEKNSMFKKLAEFMQSESLTCQDLEAFISFRNQKLDELESRIQSIREGTSDNQIVRRWHDSSVSNYHLTGYDPIEKLVILCPQNNHELLAAEVISSSEMIFGNYDFASPF</sequence>